<gene>
    <name evidence="2" type="ORF">VKT23_013896</name>
</gene>
<protein>
    <submittedName>
        <fullName evidence="2">Uncharacterized protein</fullName>
    </submittedName>
</protein>
<reference evidence="2 3" key="1">
    <citation type="submission" date="2024-01" db="EMBL/GenBank/DDBJ databases">
        <title>A draft genome for the cacao thread blight pathogen Marasmiellus scandens.</title>
        <authorList>
            <person name="Baruah I.K."/>
            <person name="Leung J."/>
            <person name="Bukari Y."/>
            <person name="Amoako-Attah I."/>
            <person name="Meinhardt L.W."/>
            <person name="Bailey B.A."/>
            <person name="Cohen S.P."/>
        </authorList>
    </citation>
    <scope>NUCLEOTIDE SEQUENCE [LARGE SCALE GENOMIC DNA]</scope>
    <source>
        <strain evidence="2 3">GH-19</strain>
    </source>
</reference>
<feature type="compositionally biased region" description="Basic and acidic residues" evidence="1">
    <location>
        <begin position="31"/>
        <end position="45"/>
    </location>
</feature>
<evidence type="ECO:0000313" key="2">
    <source>
        <dbReference type="EMBL" id="KAK7448137.1"/>
    </source>
</evidence>
<accession>A0ABR1J3E2</accession>
<evidence type="ECO:0000313" key="3">
    <source>
        <dbReference type="Proteomes" id="UP001498398"/>
    </source>
</evidence>
<dbReference type="Proteomes" id="UP001498398">
    <property type="component" value="Unassembled WGS sequence"/>
</dbReference>
<proteinExistence type="predicted"/>
<name>A0ABR1J3E2_9AGAR</name>
<keyword evidence="3" id="KW-1185">Reference proteome</keyword>
<evidence type="ECO:0000256" key="1">
    <source>
        <dbReference type="SAM" id="MobiDB-lite"/>
    </source>
</evidence>
<feature type="region of interest" description="Disordered" evidence="1">
    <location>
        <begin position="1"/>
        <end position="97"/>
    </location>
</feature>
<sequence length="144" mass="15534">MPFDSTPAISLPNGDSPDEETRSKSPTGSVVDKREPKSVATKSEEGVENAEAGGMDVDVGIDEAAEDGRSNGHGESVKEKLENGEHNADTPLTPEQLDHAKDIVLDLLGWGVEPEYLIQIGVSSHAIYRIFTDLNLRLPRNLSL</sequence>
<organism evidence="2 3">
    <name type="scientific">Marasmiellus scandens</name>
    <dbReference type="NCBI Taxonomy" id="2682957"/>
    <lineage>
        <taxon>Eukaryota</taxon>
        <taxon>Fungi</taxon>
        <taxon>Dikarya</taxon>
        <taxon>Basidiomycota</taxon>
        <taxon>Agaricomycotina</taxon>
        <taxon>Agaricomycetes</taxon>
        <taxon>Agaricomycetidae</taxon>
        <taxon>Agaricales</taxon>
        <taxon>Marasmiineae</taxon>
        <taxon>Omphalotaceae</taxon>
        <taxon>Marasmiellus</taxon>
    </lineage>
</organism>
<dbReference type="EMBL" id="JBANRG010000039">
    <property type="protein sequence ID" value="KAK7448137.1"/>
    <property type="molecule type" value="Genomic_DNA"/>
</dbReference>
<feature type="compositionally biased region" description="Basic and acidic residues" evidence="1">
    <location>
        <begin position="66"/>
        <end position="88"/>
    </location>
</feature>
<comment type="caution">
    <text evidence="2">The sequence shown here is derived from an EMBL/GenBank/DDBJ whole genome shotgun (WGS) entry which is preliminary data.</text>
</comment>